<evidence type="ECO:0000313" key="1">
    <source>
        <dbReference type="EMBL" id="KAF5327474.1"/>
    </source>
</evidence>
<evidence type="ECO:0000313" key="2">
    <source>
        <dbReference type="Proteomes" id="UP000567179"/>
    </source>
</evidence>
<dbReference type="Proteomes" id="UP000567179">
    <property type="component" value="Unassembled WGS sequence"/>
</dbReference>
<proteinExistence type="predicted"/>
<keyword evidence="2" id="KW-1185">Reference proteome</keyword>
<protein>
    <submittedName>
        <fullName evidence="1">Uncharacterized protein</fullName>
    </submittedName>
</protein>
<comment type="caution">
    <text evidence="1">The sequence shown here is derived from an EMBL/GenBank/DDBJ whole genome shotgun (WGS) entry which is preliminary data.</text>
</comment>
<accession>A0A8H5BQQ1</accession>
<organism evidence="1 2">
    <name type="scientific">Psilocybe cf. subviscida</name>
    <dbReference type="NCBI Taxonomy" id="2480587"/>
    <lineage>
        <taxon>Eukaryota</taxon>
        <taxon>Fungi</taxon>
        <taxon>Dikarya</taxon>
        <taxon>Basidiomycota</taxon>
        <taxon>Agaricomycotina</taxon>
        <taxon>Agaricomycetes</taxon>
        <taxon>Agaricomycetidae</taxon>
        <taxon>Agaricales</taxon>
        <taxon>Agaricineae</taxon>
        <taxon>Strophariaceae</taxon>
        <taxon>Psilocybe</taxon>
    </lineage>
</organism>
<name>A0A8H5BQQ1_9AGAR</name>
<dbReference type="EMBL" id="JAACJJ010000014">
    <property type="protein sequence ID" value="KAF5327474.1"/>
    <property type="molecule type" value="Genomic_DNA"/>
</dbReference>
<gene>
    <name evidence="1" type="ORF">D9619_004644</name>
</gene>
<reference evidence="1 2" key="1">
    <citation type="journal article" date="2020" name="ISME J.">
        <title>Uncovering the hidden diversity of litter-decomposition mechanisms in mushroom-forming fungi.</title>
        <authorList>
            <person name="Floudas D."/>
            <person name="Bentzer J."/>
            <person name="Ahren D."/>
            <person name="Johansson T."/>
            <person name="Persson P."/>
            <person name="Tunlid A."/>
        </authorList>
    </citation>
    <scope>NUCLEOTIDE SEQUENCE [LARGE SCALE GENOMIC DNA]</scope>
    <source>
        <strain evidence="1 2">CBS 101986</strain>
    </source>
</reference>
<dbReference type="AlphaFoldDB" id="A0A8H5BQQ1"/>
<sequence length="201" mass="21452">MHLRFKLSTTRGNTISKLIKGLIIDSSFAANMLFTKVTYISAYLAAILSASTANAAIITQTPTLACDAPISNPTIANTIPSGTHETGVSIATLEGGNVWPINLLDLAADWHPITTRTLTFDHGTAVVTHYQGSLPLPTTLGDGVHVFGITDDCAFTIPQELAGECERIENCACVSTPQDHCKPQLMPTVDENRKAGSEIIF</sequence>